<name>A0ABV9E7U7_9ACTN</name>
<evidence type="ECO:0008006" key="3">
    <source>
        <dbReference type="Google" id="ProtNLM"/>
    </source>
</evidence>
<gene>
    <name evidence="1" type="ORF">ACFO8L_04670</name>
</gene>
<evidence type="ECO:0000313" key="2">
    <source>
        <dbReference type="Proteomes" id="UP001595891"/>
    </source>
</evidence>
<protein>
    <recommendedName>
        <fullName evidence="3">XRE family transcriptional regulator</fullName>
    </recommendedName>
</protein>
<evidence type="ECO:0000313" key="1">
    <source>
        <dbReference type="EMBL" id="MFC4585348.1"/>
    </source>
</evidence>
<dbReference type="EMBL" id="JBHSFN010000002">
    <property type="protein sequence ID" value="MFC4585348.1"/>
    <property type="molecule type" value="Genomic_DNA"/>
</dbReference>
<proteinExistence type="predicted"/>
<keyword evidence="2" id="KW-1185">Reference proteome</keyword>
<organism evidence="1 2">
    <name type="scientific">Sphaerisporangium corydalis</name>
    <dbReference type="NCBI Taxonomy" id="1441875"/>
    <lineage>
        <taxon>Bacteria</taxon>
        <taxon>Bacillati</taxon>
        <taxon>Actinomycetota</taxon>
        <taxon>Actinomycetes</taxon>
        <taxon>Streptosporangiales</taxon>
        <taxon>Streptosporangiaceae</taxon>
        <taxon>Sphaerisporangium</taxon>
    </lineage>
</organism>
<reference evidence="2" key="1">
    <citation type="journal article" date="2019" name="Int. J. Syst. Evol. Microbiol.">
        <title>The Global Catalogue of Microorganisms (GCM) 10K type strain sequencing project: providing services to taxonomists for standard genome sequencing and annotation.</title>
        <authorList>
            <consortium name="The Broad Institute Genomics Platform"/>
            <consortium name="The Broad Institute Genome Sequencing Center for Infectious Disease"/>
            <person name="Wu L."/>
            <person name="Ma J."/>
        </authorList>
    </citation>
    <scope>NUCLEOTIDE SEQUENCE [LARGE SCALE GENOMIC DNA]</scope>
    <source>
        <strain evidence="2">CCUG 49560</strain>
    </source>
</reference>
<comment type="caution">
    <text evidence="1">The sequence shown here is derived from an EMBL/GenBank/DDBJ whole genome shotgun (WGS) entry which is preliminary data.</text>
</comment>
<dbReference type="RefSeq" id="WP_262842601.1">
    <property type="nucleotide sequence ID" value="NZ_JANZYP010000012.1"/>
</dbReference>
<dbReference type="Proteomes" id="UP001595891">
    <property type="component" value="Unassembled WGS sequence"/>
</dbReference>
<accession>A0ABV9E7U7</accession>
<sequence>MEETYLKQLVRARDLLPYKRFVRIFEKTARDLELRGLSVERRQYLRWLAGELKGLPLPDACVVLQTMFGHPASKLLTKMPVQVDVPAPDMDAETIDLSSQCGAARSTAESVAGRNARPIPLNLRELMMSAAEKSRDSAAHAETALGRSALEILESDVVALARSYLSQSPIVMFPKISDLRTQVEGKTRQTRHPDQLRHLSFLNGVLCALLAEASIDLGEHQMVNDHACAAWVHANNIGHVPLAVWARGMQATSAYWNDAPNDALVAISRAEEHHPSGVASARLNSIRARTWSHLGNTERTLQAVRNAQDARANARDDEHDDLAYVGGVFNWDRVREERCASTAVLELIQRQDAELDPAALHCFTNLILAHCNRALTMSHAAPFEQRSTIVEATILSDMATARLFLGDVSGACNTLRPVFSLPGDMRTFPVLHRLRGMRIPLAQIQATRAVHELTEALRDFNAGSTVRALPPGTL</sequence>